<dbReference type="Proteomes" id="UP000054279">
    <property type="component" value="Unassembled WGS sequence"/>
</dbReference>
<dbReference type="EMBL" id="KN837161">
    <property type="protein sequence ID" value="KIJ38396.1"/>
    <property type="molecule type" value="Genomic_DNA"/>
</dbReference>
<proteinExistence type="predicted"/>
<name>A0A0C9VLH6_SPHS4</name>
<sequence length="457" mass="52115">MIYKDATLGGTHSSCKKEKKRKGLFENVFQLDESALRKLLASDHWQLPNVQDTAYLQGFLEAHLERVKKIRSKGAIYERKYWRLKSQIAELELEKVQELQKMAEEREGRLKIDAAFTPVRIIFKFTVDDHLMTYHFGYRRGSPLRTNIPKGPGSLLDVNIGNQSYPHGLTILSFLCGHEDRIRTLTLYSDDILDAICPSGTSVELSALQKVIIQSSSVSIPTLLNAATTYYGPIHLLQRLRRPDKVEQIQICYEDDHNEFGAKIGPSPTNLIHLKSLTIFKVFINEATRLSEIFRLLRLPSLILLDVSGYRLQDPVLSPGIRDMIQMPQPPLQQLFFQGISGMPDEDLQGIFQPLALLRLLSIKGGALDTHILSRLSGDTGTLFCPTLEALNVSRSKVDAAELVRMVKNRRSFQADTFELKSVYAYEIEFTTPLKRKLPHFRKKDVNIHYGEDQSWY</sequence>
<dbReference type="AlphaFoldDB" id="A0A0C9VLH6"/>
<dbReference type="HOGENOM" id="CLU_598751_0_0_1"/>
<accession>A0A0C9VLH6</accession>
<organism evidence="1 2">
    <name type="scientific">Sphaerobolus stellatus (strain SS14)</name>
    <dbReference type="NCBI Taxonomy" id="990650"/>
    <lineage>
        <taxon>Eukaryota</taxon>
        <taxon>Fungi</taxon>
        <taxon>Dikarya</taxon>
        <taxon>Basidiomycota</taxon>
        <taxon>Agaricomycotina</taxon>
        <taxon>Agaricomycetes</taxon>
        <taxon>Phallomycetidae</taxon>
        <taxon>Geastrales</taxon>
        <taxon>Sphaerobolaceae</taxon>
        <taxon>Sphaerobolus</taxon>
    </lineage>
</organism>
<evidence type="ECO:0000313" key="1">
    <source>
        <dbReference type="EMBL" id="KIJ38396.1"/>
    </source>
</evidence>
<evidence type="ECO:0000313" key="2">
    <source>
        <dbReference type="Proteomes" id="UP000054279"/>
    </source>
</evidence>
<dbReference type="SUPFAM" id="SSF52047">
    <property type="entry name" value="RNI-like"/>
    <property type="match status" value="1"/>
</dbReference>
<keyword evidence="2" id="KW-1185">Reference proteome</keyword>
<protein>
    <submittedName>
        <fullName evidence="1">Uncharacterized protein</fullName>
    </submittedName>
</protein>
<reference evidence="1 2" key="1">
    <citation type="submission" date="2014-06" db="EMBL/GenBank/DDBJ databases">
        <title>Evolutionary Origins and Diversification of the Mycorrhizal Mutualists.</title>
        <authorList>
            <consortium name="DOE Joint Genome Institute"/>
            <consortium name="Mycorrhizal Genomics Consortium"/>
            <person name="Kohler A."/>
            <person name="Kuo A."/>
            <person name="Nagy L.G."/>
            <person name="Floudas D."/>
            <person name="Copeland A."/>
            <person name="Barry K.W."/>
            <person name="Cichocki N."/>
            <person name="Veneault-Fourrey C."/>
            <person name="LaButti K."/>
            <person name="Lindquist E.A."/>
            <person name="Lipzen A."/>
            <person name="Lundell T."/>
            <person name="Morin E."/>
            <person name="Murat C."/>
            <person name="Riley R."/>
            <person name="Ohm R."/>
            <person name="Sun H."/>
            <person name="Tunlid A."/>
            <person name="Henrissat B."/>
            <person name="Grigoriev I.V."/>
            <person name="Hibbett D.S."/>
            <person name="Martin F."/>
        </authorList>
    </citation>
    <scope>NUCLEOTIDE SEQUENCE [LARGE SCALE GENOMIC DNA]</scope>
    <source>
        <strain evidence="1 2">SS14</strain>
    </source>
</reference>
<gene>
    <name evidence="1" type="ORF">M422DRAFT_50083</name>
</gene>